<evidence type="ECO:0000313" key="1">
    <source>
        <dbReference type="EMBL" id="RHW42582.1"/>
    </source>
</evidence>
<protein>
    <submittedName>
        <fullName evidence="1">Uncharacterized protein</fullName>
    </submittedName>
</protein>
<evidence type="ECO:0000313" key="2">
    <source>
        <dbReference type="Proteomes" id="UP000284416"/>
    </source>
</evidence>
<sequence>MQQNGAGDLPLFIYTINRCGLRFPVQFIFPFKGEYGEQEETGIMRFSIYKASSGNSSNRFFGTIEASCIEVAGDLLYKVLRRTKGRKDGDVFIIVPYAETPSIDSLLEEGTPFHIVQYREVE</sequence>
<organism evidence="1 2">
    <name type="scientific">Neobacillus notoginsengisoli</name>
    <dbReference type="NCBI Taxonomy" id="1578198"/>
    <lineage>
        <taxon>Bacteria</taxon>
        <taxon>Bacillati</taxon>
        <taxon>Bacillota</taxon>
        <taxon>Bacilli</taxon>
        <taxon>Bacillales</taxon>
        <taxon>Bacillaceae</taxon>
        <taxon>Neobacillus</taxon>
    </lineage>
</organism>
<proteinExistence type="predicted"/>
<keyword evidence="2" id="KW-1185">Reference proteome</keyword>
<reference evidence="1 2" key="1">
    <citation type="journal article" date="2017" name="Int. J. Syst. Evol. Microbiol.">
        <title>Bacillus notoginsengisoli sp. nov., a novel bacterium isolated from the rhizosphere of Panax notoginseng.</title>
        <authorList>
            <person name="Zhang M.Y."/>
            <person name="Cheng J."/>
            <person name="Cai Y."/>
            <person name="Zhang T.Y."/>
            <person name="Wu Y.Y."/>
            <person name="Manikprabhu D."/>
            <person name="Li W.J."/>
            <person name="Zhang Y.X."/>
        </authorList>
    </citation>
    <scope>NUCLEOTIDE SEQUENCE [LARGE SCALE GENOMIC DNA]</scope>
    <source>
        <strain evidence="1 2">JCM 30743</strain>
    </source>
</reference>
<gene>
    <name evidence="1" type="ORF">D1B31_03025</name>
</gene>
<comment type="caution">
    <text evidence="1">The sequence shown here is derived from an EMBL/GenBank/DDBJ whole genome shotgun (WGS) entry which is preliminary data.</text>
</comment>
<dbReference type="AlphaFoldDB" id="A0A417YXR9"/>
<dbReference type="EMBL" id="QWEG01000002">
    <property type="protein sequence ID" value="RHW42582.1"/>
    <property type="molecule type" value="Genomic_DNA"/>
</dbReference>
<name>A0A417YXR9_9BACI</name>
<accession>A0A417YXR9</accession>
<dbReference type="Proteomes" id="UP000284416">
    <property type="component" value="Unassembled WGS sequence"/>
</dbReference>